<dbReference type="Pfam" id="PF03816">
    <property type="entry name" value="LytR_cpsA_psr"/>
    <property type="match status" value="1"/>
</dbReference>
<organism evidence="5 6">
    <name type="scientific">Streptacidiphilus cavernicola</name>
    <dbReference type="NCBI Taxonomy" id="3342716"/>
    <lineage>
        <taxon>Bacteria</taxon>
        <taxon>Bacillati</taxon>
        <taxon>Actinomycetota</taxon>
        <taxon>Actinomycetes</taxon>
        <taxon>Kitasatosporales</taxon>
        <taxon>Streptomycetaceae</taxon>
        <taxon>Streptacidiphilus</taxon>
    </lineage>
</organism>
<dbReference type="Proteomes" id="UP001592531">
    <property type="component" value="Unassembled WGS sequence"/>
</dbReference>
<comment type="caution">
    <text evidence="5">The sequence shown here is derived from an EMBL/GenBank/DDBJ whole genome shotgun (WGS) entry which is preliminary data.</text>
</comment>
<proteinExistence type="inferred from homology"/>
<accession>A0ABV6VT96</accession>
<name>A0ABV6VT96_9ACTN</name>
<sequence length="520" mass="54286">MATASRPSPPSPSPPRPPSSGSSPSSSGRSRRRSRTRARVRLRRLMVGCAALLALCGAGGWGYVQYLDGNIKHGALSFGDQGKVSQDAAGHTALNILLIGSDTRDTAADLKLGGARGSVGGPVHADVEMLLHVSADRSNASLLSIPRDTMVDIPACTDPKTGKVYPESAHEQITDSLSHGGPGCTVYTWHQLTGIHIDHYMMVDFGGVVSMADAVGGVPVCTTGNVADPYSHLRLTAGRHVVQGVQALEWLRTRHGFGDGSDLYRTQTQHMYLTSMLRRLRSAGTLTDPGKVLSLADAATRALTVDDGLDSVGRLAGLADQLKDLRPERLTTVTMPYAEDPENPKAWVIPMPGDAERLFSMVRDDIPLDPHGRPVPTTAPAAAPSPAATVPPGTVALTVQNGSGFAGRAGALTAALRTMGFTRARNGLNAPARQAATTLSYPASALAGARAVAAALHLPAAALRESADVTLPTLVLGTDWPSGSVYPTVPTPSAGAVPLTAKRQNGDQDACAKVNPVYAW</sequence>
<dbReference type="InterPro" id="IPR004474">
    <property type="entry name" value="LytR_CpsA_psr"/>
</dbReference>
<feature type="compositionally biased region" description="Low complexity" evidence="2">
    <location>
        <begin position="19"/>
        <end position="28"/>
    </location>
</feature>
<feature type="compositionally biased region" description="Basic residues" evidence="2">
    <location>
        <begin position="29"/>
        <end position="38"/>
    </location>
</feature>
<feature type="region of interest" description="Disordered" evidence="2">
    <location>
        <begin position="1"/>
        <end position="38"/>
    </location>
</feature>
<feature type="domain" description="Cell envelope-related transcriptional attenuator" evidence="3">
    <location>
        <begin position="124"/>
        <end position="281"/>
    </location>
</feature>
<dbReference type="Pfam" id="PF13399">
    <property type="entry name" value="LytR_C"/>
    <property type="match status" value="1"/>
</dbReference>
<evidence type="ECO:0000256" key="2">
    <source>
        <dbReference type="SAM" id="MobiDB-lite"/>
    </source>
</evidence>
<dbReference type="InterPro" id="IPR050922">
    <property type="entry name" value="LytR/CpsA/Psr_CW_biosynth"/>
</dbReference>
<evidence type="ECO:0000256" key="1">
    <source>
        <dbReference type="ARBA" id="ARBA00006068"/>
    </source>
</evidence>
<feature type="compositionally biased region" description="Pro residues" evidence="2">
    <location>
        <begin position="7"/>
        <end position="18"/>
    </location>
</feature>
<dbReference type="PANTHER" id="PTHR33392:SF6">
    <property type="entry name" value="POLYISOPRENYL-TEICHOIC ACID--PEPTIDOGLYCAN TEICHOIC ACID TRANSFERASE TAGU"/>
    <property type="match status" value="1"/>
</dbReference>
<evidence type="ECO:0000259" key="4">
    <source>
        <dbReference type="Pfam" id="PF13399"/>
    </source>
</evidence>
<dbReference type="EMBL" id="JBHFAB010000006">
    <property type="protein sequence ID" value="MFC1416945.1"/>
    <property type="molecule type" value="Genomic_DNA"/>
</dbReference>
<evidence type="ECO:0000259" key="3">
    <source>
        <dbReference type="Pfam" id="PF03816"/>
    </source>
</evidence>
<dbReference type="NCBIfam" id="TIGR00350">
    <property type="entry name" value="lytR_cpsA_psr"/>
    <property type="match status" value="1"/>
</dbReference>
<dbReference type="InterPro" id="IPR027381">
    <property type="entry name" value="LytR/CpsA/Psr_C"/>
</dbReference>
<protein>
    <submittedName>
        <fullName evidence="5">LCP family protein</fullName>
    </submittedName>
</protein>
<dbReference type="RefSeq" id="WP_380534628.1">
    <property type="nucleotide sequence ID" value="NZ_JBHFAB010000006.1"/>
</dbReference>
<keyword evidence="6" id="KW-1185">Reference proteome</keyword>
<evidence type="ECO:0000313" key="6">
    <source>
        <dbReference type="Proteomes" id="UP001592531"/>
    </source>
</evidence>
<gene>
    <name evidence="5" type="ORF">ACEZDE_09850</name>
</gene>
<dbReference type="Gene3D" id="3.30.70.2390">
    <property type="match status" value="1"/>
</dbReference>
<evidence type="ECO:0000313" key="5">
    <source>
        <dbReference type="EMBL" id="MFC1416945.1"/>
    </source>
</evidence>
<feature type="domain" description="LytR/CpsA/Psr regulator C-terminal" evidence="4">
    <location>
        <begin position="395"/>
        <end position="480"/>
    </location>
</feature>
<comment type="similarity">
    <text evidence="1">Belongs to the LytR/CpsA/Psr (LCP) family.</text>
</comment>
<reference evidence="5 6" key="1">
    <citation type="submission" date="2024-09" db="EMBL/GenBank/DDBJ databases">
        <authorList>
            <person name="Lee S.D."/>
        </authorList>
    </citation>
    <scope>NUCLEOTIDE SEQUENCE [LARGE SCALE GENOMIC DNA]</scope>
    <source>
        <strain evidence="5 6">N8-3</strain>
    </source>
</reference>
<dbReference type="Gene3D" id="3.40.630.190">
    <property type="entry name" value="LCP protein"/>
    <property type="match status" value="1"/>
</dbReference>
<dbReference type="PANTHER" id="PTHR33392">
    <property type="entry name" value="POLYISOPRENYL-TEICHOIC ACID--PEPTIDOGLYCAN TEICHOIC ACID TRANSFERASE TAGU"/>
    <property type="match status" value="1"/>
</dbReference>